<dbReference type="EMBL" id="BSXN01004339">
    <property type="protein sequence ID" value="GME81068.1"/>
    <property type="molecule type" value="Genomic_DNA"/>
</dbReference>
<organism evidence="2 3">
    <name type="scientific">Candida boidinii</name>
    <name type="common">Yeast</name>
    <dbReference type="NCBI Taxonomy" id="5477"/>
    <lineage>
        <taxon>Eukaryota</taxon>
        <taxon>Fungi</taxon>
        <taxon>Dikarya</taxon>
        <taxon>Ascomycota</taxon>
        <taxon>Saccharomycotina</taxon>
        <taxon>Pichiomycetes</taxon>
        <taxon>Pichiales</taxon>
        <taxon>Pichiaceae</taxon>
        <taxon>Ogataea</taxon>
        <taxon>Ogataea/Candida clade</taxon>
    </lineage>
</organism>
<keyword evidence="3" id="KW-1185">Reference proteome</keyword>
<feature type="region of interest" description="Disordered" evidence="1">
    <location>
        <begin position="1"/>
        <end position="27"/>
    </location>
</feature>
<protein>
    <submittedName>
        <fullName evidence="2">Unnamed protein product</fullName>
    </submittedName>
</protein>
<reference evidence="2" key="1">
    <citation type="submission" date="2023-04" db="EMBL/GenBank/DDBJ databases">
        <title>Candida boidinii NBRC 10035.</title>
        <authorList>
            <person name="Ichikawa N."/>
            <person name="Sato H."/>
            <person name="Tonouchi N."/>
        </authorList>
    </citation>
    <scope>NUCLEOTIDE SEQUENCE</scope>
    <source>
        <strain evidence="2">NBRC 10035</strain>
    </source>
</reference>
<proteinExistence type="predicted"/>
<evidence type="ECO:0000313" key="2">
    <source>
        <dbReference type="EMBL" id="GME81068.1"/>
    </source>
</evidence>
<name>A0A9W6WM58_CANBO</name>
<dbReference type="Proteomes" id="UP001165120">
    <property type="component" value="Unassembled WGS sequence"/>
</dbReference>
<sequence length="333" mass="38542">MKKNKNDDNNDNDNDSEASGVKQEEDNIDDYYDYHDIEKKTKIFKRKSNSFDLRLPIITSSNNSRGSKNGIVTATATLPLPLFFGGGHHTRCFSESIPNRFSATSNKIKERQNKNRYRNSTTRPLSFDDYNCINEGRHINQSNNTIDISFRKFEPLHDTDSEEEEDQEQGNESYGSSLIDLIDFDFTKDEIEYDIENKNSNRNSYLSQLSNSSYSSYTDDDDVNGNEEIMSAAGIRENPVQFTITPKISMISIGIETIRGNDFEEQEQDLERIGQIENEFKSNNMYINKKNLKRNSMLFIDQDQDGDENDQDDEHDNINKYCNLNLRKLNLLK</sequence>
<dbReference type="AlphaFoldDB" id="A0A9W6WM58"/>
<gene>
    <name evidence="2" type="ORF">Cboi02_000652100</name>
</gene>
<comment type="caution">
    <text evidence="2">The sequence shown here is derived from an EMBL/GenBank/DDBJ whole genome shotgun (WGS) entry which is preliminary data.</text>
</comment>
<evidence type="ECO:0000256" key="1">
    <source>
        <dbReference type="SAM" id="MobiDB-lite"/>
    </source>
</evidence>
<evidence type="ECO:0000313" key="3">
    <source>
        <dbReference type="Proteomes" id="UP001165120"/>
    </source>
</evidence>
<accession>A0A9W6WM58</accession>